<dbReference type="GO" id="GO:0005886">
    <property type="term" value="C:plasma membrane"/>
    <property type="evidence" value="ECO:0007669"/>
    <property type="project" value="TreeGrafter"/>
</dbReference>
<dbReference type="KEGG" id="lcf:108892284"/>
<dbReference type="Pfam" id="PF02209">
    <property type="entry name" value="VHP"/>
    <property type="match status" value="1"/>
</dbReference>
<feature type="domain" description="HP" evidence="6">
    <location>
        <begin position="311"/>
        <end position="379"/>
    </location>
</feature>
<evidence type="ECO:0000256" key="3">
    <source>
        <dbReference type="ARBA" id="ARBA00022553"/>
    </source>
</evidence>
<evidence type="ECO:0000313" key="8">
    <source>
        <dbReference type="RefSeq" id="XP_018545266.1"/>
    </source>
</evidence>
<name>A0AAJ7Q308_LATCA</name>
<dbReference type="Pfam" id="PF16182">
    <property type="entry name" value="AbLIM_anchor"/>
    <property type="match status" value="1"/>
</dbReference>
<dbReference type="InterPro" id="IPR003128">
    <property type="entry name" value="Villin_headpiece"/>
</dbReference>
<feature type="region of interest" description="Disordered" evidence="5">
    <location>
        <begin position="1"/>
        <end position="34"/>
    </location>
</feature>
<evidence type="ECO:0000256" key="5">
    <source>
        <dbReference type="SAM" id="MobiDB-lite"/>
    </source>
</evidence>
<dbReference type="PANTHER" id="PTHR24213">
    <property type="entry name" value="ACTIN-BINDING LIM PROTEIN"/>
    <property type="match status" value="1"/>
</dbReference>
<evidence type="ECO:0000256" key="4">
    <source>
        <dbReference type="ARBA" id="ARBA00022737"/>
    </source>
</evidence>
<dbReference type="AlphaFoldDB" id="A0AAJ7Q308"/>
<protein>
    <submittedName>
        <fullName evidence="8">Dematin isoform X2</fullName>
    </submittedName>
</protein>
<feature type="compositionally biased region" description="Low complexity" evidence="5">
    <location>
        <begin position="14"/>
        <end position="28"/>
    </location>
</feature>
<dbReference type="InterPro" id="IPR036886">
    <property type="entry name" value="Villin_headpiece_dom_sf"/>
</dbReference>
<dbReference type="GO" id="GO:0005737">
    <property type="term" value="C:cytoplasm"/>
    <property type="evidence" value="ECO:0007669"/>
    <property type="project" value="UniProtKB-SubCell"/>
</dbReference>
<dbReference type="FunFam" id="1.10.950.10:FF:000001">
    <property type="entry name" value="actin-binding LIM protein 1 isoform X2"/>
    <property type="match status" value="1"/>
</dbReference>
<dbReference type="InterPro" id="IPR032402">
    <property type="entry name" value="AbLIM_anchor"/>
</dbReference>
<evidence type="ECO:0000256" key="2">
    <source>
        <dbReference type="ARBA" id="ARBA00022490"/>
    </source>
</evidence>
<feature type="compositionally biased region" description="Low complexity" evidence="5">
    <location>
        <begin position="256"/>
        <end position="273"/>
    </location>
</feature>
<sequence length="379" mass="42504">MQKVEGRVTPVNLPSSRGPSTPGSPATSITARVNDQVVGYRDLAALPRDKAILQVERPDLMTYQPHLSFSPLDPPRRERSLSPPSTSPTMSPEVKGRRAESESGSPGGSTLQLNAGRKISTSLQHFHRPDNGTNIYRKPPIYKQDVTKHLEGSGVIQSAKFPAAQPPDPNQPSKIETEYWPCPPSLAAMEIEWKKKKLQEEDEFEDLTEEAKTLQEQELEKIKSNLGRLILKEEKEKAVHFRRKTQSLPDRTHMHSSLSASASKSPSRSGSGLTRMQSAEFSTDGDKGPSAAQNGEARRERMDRGNSLPSILEQKVYPYEALVVTHRGRCKLPPGVDRTRLERHLAPEQFEQVFGMPMAEFDRLSLWRRNELKKKVSLF</sequence>
<keyword evidence="3" id="KW-0597">Phosphoprotein</keyword>
<dbReference type="InterPro" id="IPR051618">
    <property type="entry name" value="Actin-binding_LIM"/>
</dbReference>
<dbReference type="GO" id="GO:0030032">
    <property type="term" value="P:lamellipodium assembly"/>
    <property type="evidence" value="ECO:0007669"/>
    <property type="project" value="TreeGrafter"/>
</dbReference>
<feature type="region of interest" description="Disordered" evidence="5">
    <location>
        <begin position="160"/>
        <end position="180"/>
    </location>
</feature>
<dbReference type="GO" id="GO:0051017">
    <property type="term" value="P:actin filament bundle assembly"/>
    <property type="evidence" value="ECO:0007669"/>
    <property type="project" value="TreeGrafter"/>
</dbReference>
<dbReference type="GeneID" id="108892284"/>
<keyword evidence="4" id="KW-0677">Repeat</keyword>
<accession>A0AAJ7Q308</accession>
<dbReference type="SMART" id="SM00153">
    <property type="entry name" value="VHP"/>
    <property type="match status" value="1"/>
</dbReference>
<dbReference type="PANTHER" id="PTHR24213:SF17">
    <property type="entry name" value="DEMATIN"/>
    <property type="match status" value="1"/>
</dbReference>
<evidence type="ECO:0000313" key="7">
    <source>
        <dbReference type="Proteomes" id="UP000694890"/>
    </source>
</evidence>
<feature type="compositionally biased region" description="Low complexity" evidence="5">
    <location>
        <begin position="81"/>
        <end position="93"/>
    </location>
</feature>
<dbReference type="CTD" id="2039"/>
<dbReference type="RefSeq" id="XP_018545266.1">
    <property type="nucleotide sequence ID" value="XM_018689750.2"/>
</dbReference>
<gene>
    <name evidence="8" type="primary">dmtn</name>
</gene>
<dbReference type="Gene3D" id="1.10.950.10">
    <property type="entry name" value="Villin headpiece domain"/>
    <property type="match status" value="1"/>
</dbReference>
<proteinExistence type="predicted"/>
<dbReference type="Proteomes" id="UP000694890">
    <property type="component" value="Linkage group LG9"/>
</dbReference>
<dbReference type="SUPFAM" id="SSF47050">
    <property type="entry name" value="VHP, Villin headpiece domain"/>
    <property type="match status" value="1"/>
</dbReference>
<feature type="region of interest" description="Disordered" evidence="5">
    <location>
        <begin position="240"/>
        <end position="308"/>
    </location>
</feature>
<comment type="subcellular location">
    <subcellularLocation>
        <location evidence="1">Cytoplasm</location>
    </subcellularLocation>
</comment>
<reference evidence="8" key="1">
    <citation type="submission" date="2025-08" db="UniProtKB">
        <authorList>
            <consortium name="RefSeq"/>
        </authorList>
    </citation>
    <scope>IDENTIFICATION</scope>
    <source>
        <tissue evidence="8">Brain</tissue>
    </source>
</reference>
<keyword evidence="2" id="KW-0963">Cytoplasm</keyword>
<dbReference type="GO" id="GO:0015629">
    <property type="term" value="C:actin cytoskeleton"/>
    <property type="evidence" value="ECO:0007669"/>
    <property type="project" value="TreeGrafter"/>
</dbReference>
<organism evidence="7 8">
    <name type="scientific">Lates calcarifer</name>
    <name type="common">Barramundi</name>
    <name type="synonym">Holocentrus calcarifer</name>
    <dbReference type="NCBI Taxonomy" id="8187"/>
    <lineage>
        <taxon>Eukaryota</taxon>
        <taxon>Metazoa</taxon>
        <taxon>Chordata</taxon>
        <taxon>Craniata</taxon>
        <taxon>Vertebrata</taxon>
        <taxon>Euteleostomi</taxon>
        <taxon>Actinopterygii</taxon>
        <taxon>Neopterygii</taxon>
        <taxon>Teleostei</taxon>
        <taxon>Neoteleostei</taxon>
        <taxon>Acanthomorphata</taxon>
        <taxon>Carangaria</taxon>
        <taxon>Carangaria incertae sedis</taxon>
        <taxon>Centropomidae</taxon>
        <taxon>Lates</taxon>
    </lineage>
</organism>
<dbReference type="GO" id="GO:0051015">
    <property type="term" value="F:actin filament binding"/>
    <property type="evidence" value="ECO:0007669"/>
    <property type="project" value="TreeGrafter"/>
</dbReference>
<dbReference type="PROSITE" id="PS51089">
    <property type="entry name" value="HP"/>
    <property type="match status" value="1"/>
</dbReference>
<feature type="compositionally biased region" description="Polar residues" evidence="5">
    <location>
        <begin position="102"/>
        <end position="115"/>
    </location>
</feature>
<evidence type="ECO:0000256" key="1">
    <source>
        <dbReference type="ARBA" id="ARBA00004496"/>
    </source>
</evidence>
<evidence type="ECO:0000259" key="6">
    <source>
        <dbReference type="PROSITE" id="PS51089"/>
    </source>
</evidence>
<feature type="region of interest" description="Disordered" evidence="5">
    <location>
        <begin position="57"/>
        <end position="115"/>
    </location>
</feature>